<keyword evidence="2" id="KW-1185">Reference proteome</keyword>
<reference evidence="1 2" key="1">
    <citation type="submission" date="2024-05" db="EMBL/GenBank/DDBJ databases">
        <title>Sphingomonas sp. HF-S3 16S ribosomal RNA gene Genome sequencing and assembly.</title>
        <authorList>
            <person name="Lee H."/>
        </authorList>
    </citation>
    <scope>NUCLEOTIDE SEQUENCE [LARGE SCALE GENOMIC DNA]</scope>
    <source>
        <strain evidence="1 2">HF-S3</strain>
    </source>
</reference>
<comment type="caution">
    <text evidence="1">The sequence shown here is derived from an EMBL/GenBank/DDBJ whole genome shotgun (WGS) entry which is preliminary data.</text>
</comment>
<organism evidence="1 2">
    <name type="scientific">Sphingomonas rustica</name>
    <dbReference type="NCBI Taxonomy" id="3103142"/>
    <lineage>
        <taxon>Bacteria</taxon>
        <taxon>Pseudomonadati</taxon>
        <taxon>Pseudomonadota</taxon>
        <taxon>Alphaproteobacteria</taxon>
        <taxon>Sphingomonadales</taxon>
        <taxon>Sphingomonadaceae</taxon>
        <taxon>Sphingomonas</taxon>
    </lineage>
</organism>
<dbReference type="EMBL" id="JBDIZK010000010">
    <property type="protein sequence ID" value="MEN3748870.1"/>
    <property type="molecule type" value="Genomic_DNA"/>
</dbReference>
<gene>
    <name evidence="1" type="ORF">TPR58_16970</name>
</gene>
<protein>
    <submittedName>
        <fullName evidence="1">Uncharacterized protein</fullName>
    </submittedName>
</protein>
<dbReference type="RefSeq" id="WP_346247908.1">
    <property type="nucleotide sequence ID" value="NZ_JBDIZK010000010.1"/>
</dbReference>
<proteinExistence type="predicted"/>
<evidence type="ECO:0000313" key="2">
    <source>
        <dbReference type="Proteomes" id="UP001427805"/>
    </source>
</evidence>
<dbReference type="Proteomes" id="UP001427805">
    <property type="component" value="Unassembled WGS sequence"/>
</dbReference>
<evidence type="ECO:0000313" key="1">
    <source>
        <dbReference type="EMBL" id="MEN3748870.1"/>
    </source>
</evidence>
<sequence>MSDKDPFACQMRTLDALLDECRQHAPFVGNVVRDTSNRSNRDWPWWSVQVEQTDEDGRDTRRISATVRLNATQAGEPGSYEGVWIARVWQGVSADSFRAKGGWPLPWTQPSSQDLRDAMAALLEAGKAAIAEAR</sequence>
<accession>A0ABV0BFL4</accession>
<name>A0ABV0BFL4_9SPHN</name>